<sequence length="84" mass="8998">MDVLIDADTLRSPELRHEIPAGIIDAFLYGERDGEPFAATLPLDAPTIAQARSRPAFRWRPPTSCARTASRCTSTARASTAAGA</sequence>
<dbReference type="EMBL" id="JAPCID010000010">
    <property type="protein sequence ID" value="MDA0137603.1"/>
    <property type="molecule type" value="Genomic_DNA"/>
</dbReference>
<comment type="caution">
    <text evidence="1">The sequence shown here is derived from an EMBL/GenBank/DDBJ whole genome shotgun (WGS) entry which is preliminary data.</text>
</comment>
<proteinExistence type="predicted"/>
<keyword evidence="2" id="KW-1185">Reference proteome</keyword>
<evidence type="ECO:0000313" key="2">
    <source>
        <dbReference type="Proteomes" id="UP001147700"/>
    </source>
</evidence>
<name>A0ABT4RGD0_9ACTN</name>
<evidence type="ECO:0000313" key="1">
    <source>
        <dbReference type="EMBL" id="MDA0137603.1"/>
    </source>
</evidence>
<accession>A0ABT4RGD0</accession>
<organism evidence="1 2">
    <name type="scientific">Solirubrobacter deserti</name>
    <dbReference type="NCBI Taxonomy" id="2282478"/>
    <lineage>
        <taxon>Bacteria</taxon>
        <taxon>Bacillati</taxon>
        <taxon>Actinomycetota</taxon>
        <taxon>Thermoleophilia</taxon>
        <taxon>Solirubrobacterales</taxon>
        <taxon>Solirubrobacteraceae</taxon>
        <taxon>Solirubrobacter</taxon>
    </lineage>
</organism>
<reference evidence="1" key="1">
    <citation type="submission" date="2022-10" db="EMBL/GenBank/DDBJ databases">
        <title>The WGS of Solirubrobacter sp. CPCC 204708.</title>
        <authorList>
            <person name="Jiang Z."/>
        </authorList>
    </citation>
    <scope>NUCLEOTIDE SEQUENCE</scope>
    <source>
        <strain evidence="1">CPCC 204708</strain>
    </source>
</reference>
<dbReference type="Proteomes" id="UP001147700">
    <property type="component" value="Unassembled WGS sequence"/>
</dbReference>
<gene>
    <name evidence="1" type="ORF">OJ962_08855</name>
</gene>
<protein>
    <submittedName>
        <fullName evidence="1">Uncharacterized protein</fullName>
    </submittedName>
</protein>
<dbReference type="RefSeq" id="WP_270006294.1">
    <property type="nucleotide sequence ID" value="NZ_JAPCID010000010.1"/>
</dbReference>